<accession>A0ABY7ZLE5</accession>
<reference evidence="1 2" key="1">
    <citation type="submission" date="2023-02" db="EMBL/GenBank/DDBJ databases">
        <authorList>
            <person name="Mo P."/>
        </authorList>
    </citation>
    <scope>NUCLEOTIDE SEQUENCE [LARGE SCALE GENOMIC DNA]</scope>
    <source>
        <strain evidence="1 2">HUAS 3</strain>
    </source>
</reference>
<evidence type="ECO:0000313" key="1">
    <source>
        <dbReference type="EMBL" id="WDZ83827.1"/>
    </source>
</evidence>
<dbReference type="Gene3D" id="3.40.47.10">
    <property type="match status" value="1"/>
</dbReference>
<organism evidence="1 2">
    <name type="scientific">Micromonospora cathayae</name>
    <dbReference type="NCBI Taxonomy" id="3028804"/>
    <lineage>
        <taxon>Bacteria</taxon>
        <taxon>Bacillati</taxon>
        <taxon>Actinomycetota</taxon>
        <taxon>Actinomycetes</taxon>
        <taxon>Micromonosporales</taxon>
        <taxon>Micromonosporaceae</taxon>
        <taxon>Micromonospora</taxon>
    </lineage>
</organism>
<dbReference type="EMBL" id="CP118615">
    <property type="protein sequence ID" value="WDZ83827.1"/>
    <property type="molecule type" value="Genomic_DNA"/>
</dbReference>
<dbReference type="RefSeq" id="WP_275030385.1">
    <property type="nucleotide sequence ID" value="NZ_CP118615.1"/>
</dbReference>
<dbReference type="SUPFAM" id="SSF53901">
    <property type="entry name" value="Thiolase-like"/>
    <property type="match status" value="1"/>
</dbReference>
<dbReference type="Proteomes" id="UP001219605">
    <property type="component" value="Chromosome"/>
</dbReference>
<proteinExistence type="predicted"/>
<dbReference type="InterPro" id="IPR016039">
    <property type="entry name" value="Thiolase-like"/>
</dbReference>
<gene>
    <name evidence="1" type="ORF">PVK37_25690</name>
</gene>
<sequence length="170" mass="17706">MWAELTGVDVVATGRASSTDLAGTGRRAVSFYADPVAWLVVEAVQAALASAGVPVTDAVAETGMLCASTTATRHTMRTVAAGAARGRVSPLRFAGANPGSLAGLPCIVFGLRGPSLLLTMPPETARPVMATVADAWLRHAGCRYVIVSEHQARADETHSVTCLVVRRHRS</sequence>
<name>A0ABY7ZLE5_9ACTN</name>
<protein>
    <submittedName>
        <fullName evidence="1">Beta-ketoacyl synthase N-terminal-like domain-containing protein</fullName>
    </submittedName>
</protein>
<keyword evidence="2" id="KW-1185">Reference proteome</keyword>
<evidence type="ECO:0000313" key="2">
    <source>
        <dbReference type="Proteomes" id="UP001219605"/>
    </source>
</evidence>